<evidence type="ECO:0000313" key="3">
    <source>
        <dbReference type="Proteomes" id="UP000466307"/>
    </source>
</evidence>
<keyword evidence="3" id="KW-1185">Reference proteome</keyword>
<reference evidence="2 3" key="1">
    <citation type="submission" date="2020-01" db="EMBL/GenBank/DDBJ databases">
        <title>Investigation of new actinobacteria for the biodesulphurisation of diesel fuel.</title>
        <authorList>
            <person name="Athi Narayanan S.M."/>
        </authorList>
    </citation>
    <scope>NUCLEOTIDE SEQUENCE [LARGE SCALE GENOMIC DNA]</scope>
    <source>
        <strain evidence="2 3">213E</strain>
    </source>
</reference>
<proteinExistence type="predicted"/>
<dbReference type="InterPro" id="IPR011042">
    <property type="entry name" value="6-blade_b-propeller_TolB-like"/>
</dbReference>
<gene>
    <name evidence="2" type="ORF">GYA93_02495</name>
</gene>
<dbReference type="SUPFAM" id="SSF63829">
    <property type="entry name" value="Calcium-dependent phosphotriesterase"/>
    <property type="match status" value="1"/>
</dbReference>
<evidence type="ECO:0000256" key="1">
    <source>
        <dbReference type="SAM" id="SignalP"/>
    </source>
</evidence>
<accession>A0A7K3LJL4</accession>
<comment type="caution">
    <text evidence="2">The sequence shown here is derived from an EMBL/GenBank/DDBJ whole genome shotgun (WGS) entry which is preliminary data.</text>
</comment>
<name>A0A7K3LJL4_9ACTN</name>
<organism evidence="2 3">
    <name type="scientific">Gordonia desulfuricans</name>
    <dbReference type="NCBI Taxonomy" id="89051"/>
    <lineage>
        <taxon>Bacteria</taxon>
        <taxon>Bacillati</taxon>
        <taxon>Actinomycetota</taxon>
        <taxon>Actinomycetes</taxon>
        <taxon>Mycobacteriales</taxon>
        <taxon>Gordoniaceae</taxon>
        <taxon>Gordonia</taxon>
    </lineage>
</organism>
<evidence type="ECO:0000313" key="2">
    <source>
        <dbReference type="EMBL" id="NDK88455.1"/>
    </source>
</evidence>
<dbReference type="Gene3D" id="2.120.10.30">
    <property type="entry name" value="TolB, C-terminal domain"/>
    <property type="match status" value="1"/>
</dbReference>
<dbReference type="AlphaFoldDB" id="A0A7K3LJL4"/>
<sequence length="311" mass="31266">MRSAACAIVAAALVTVGAGAVGAGSATAAPPCPVVVTAPQPITAPGAGWAENLLADADADGGLWVSRTFSNTVEHYDSHGVRTASIRVDAPGAIRRGPDGLLYVATGDSTVNMLPGTALTGTIVTVDPTVRQPVPRVFATGLGMPNGLAVADDGAVSVADGRLGLTRITPGGRIDTAWSDTAPKNLAPTSTVDGTGVNGVALVGENLYVTLTLSATGRVLRVPLDDPARTSVAADLTAPLPGILDDLVALDEHTLAVASTTGQLHIVDLTTRQVCTSSVGAPLTSVATVPGSPRILLAGSETGQILRLRLR</sequence>
<feature type="signal peptide" evidence="1">
    <location>
        <begin position="1"/>
        <end position="28"/>
    </location>
</feature>
<dbReference type="EMBL" id="JAADZU010000005">
    <property type="protein sequence ID" value="NDK88455.1"/>
    <property type="molecule type" value="Genomic_DNA"/>
</dbReference>
<protein>
    <recommendedName>
        <fullName evidence="4">SMP-30/gluconolactonase/LRE family protein</fullName>
    </recommendedName>
</protein>
<evidence type="ECO:0008006" key="4">
    <source>
        <dbReference type="Google" id="ProtNLM"/>
    </source>
</evidence>
<feature type="chain" id="PRO_5029855047" description="SMP-30/gluconolactonase/LRE family protein" evidence="1">
    <location>
        <begin position="29"/>
        <end position="311"/>
    </location>
</feature>
<keyword evidence="1" id="KW-0732">Signal</keyword>
<dbReference type="Proteomes" id="UP000466307">
    <property type="component" value="Unassembled WGS sequence"/>
</dbReference>